<accession>A0ABD1RZZ0</accession>
<feature type="region of interest" description="Disordered" evidence="1">
    <location>
        <begin position="51"/>
        <end position="76"/>
    </location>
</feature>
<dbReference type="AlphaFoldDB" id="A0ABD1RZZ0"/>
<reference evidence="3" key="1">
    <citation type="submission" date="2024-07" db="EMBL/GenBank/DDBJ databases">
        <title>Two chromosome-level genome assemblies of Korean endemic species Abeliophyllum distichum and Forsythia ovata (Oleaceae).</title>
        <authorList>
            <person name="Jang H."/>
        </authorList>
    </citation>
    <scope>NUCLEOTIDE SEQUENCE [LARGE SCALE GENOMIC DNA]</scope>
</reference>
<sequence>MDPSSETSNTEYGTYSGVHCPSDRGSGWGVLSSLPKPGTASVPMATVPSMTGVVGGDSSSIPFEAPVRPSEDVDHQGKGKWVAIDEWERVAPKRTLGDEGDAVGSVRFKRGRMAPPQEIA</sequence>
<gene>
    <name evidence="2" type="ORF">Fot_37787</name>
</gene>
<evidence type="ECO:0000313" key="2">
    <source>
        <dbReference type="EMBL" id="KAL2494030.1"/>
    </source>
</evidence>
<organism evidence="2 3">
    <name type="scientific">Forsythia ovata</name>
    <dbReference type="NCBI Taxonomy" id="205694"/>
    <lineage>
        <taxon>Eukaryota</taxon>
        <taxon>Viridiplantae</taxon>
        <taxon>Streptophyta</taxon>
        <taxon>Embryophyta</taxon>
        <taxon>Tracheophyta</taxon>
        <taxon>Spermatophyta</taxon>
        <taxon>Magnoliopsida</taxon>
        <taxon>eudicotyledons</taxon>
        <taxon>Gunneridae</taxon>
        <taxon>Pentapetalae</taxon>
        <taxon>asterids</taxon>
        <taxon>lamiids</taxon>
        <taxon>Lamiales</taxon>
        <taxon>Oleaceae</taxon>
        <taxon>Forsythieae</taxon>
        <taxon>Forsythia</taxon>
    </lineage>
</organism>
<proteinExistence type="predicted"/>
<evidence type="ECO:0000256" key="1">
    <source>
        <dbReference type="SAM" id="MobiDB-lite"/>
    </source>
</evidence>
<name>A0ABD1RZZ0_9LAMI</name>
<dbReference type="Proteomes" id="UP001604277">
    <property type="component" value="Unassembled WGS sequence"/>
</dbReference>
<comment type="caution">
    <text evidence="2">The sequence shown here is derived from an EMBL/GenBank/DDBJ whole genome shotgun (WGS) entry which is preliminary data.</text>
</comment>
<keyword evidence="3" id="KW-1185">Reference proteome</keyword>
<evidence type="ECO:0000313" key="3">
    <source>
        <dbReference type="Proteomes" id="UP001604277"/>
    </source>
</evidence>
<protein>
    <submittedName>
        <fullName evidence="2">Uncharacterized protein</fullName>
    </submittedName>
</protein>
<dbReference type="EMBL" id="JBFOLJ010000011">
    <property type="protein sequence ID" value="KAL2494030.1"/>
    <property type="molecule type" value="Genomic_DNA"/>
</dbReference>